<reference evidence="2" key="2">
    <citation type="submission" date="2020-11" db="EMBL/GenBank/DDBJ databases">
        <authorList>
            <person name="McCartney M.A."/>
            <person name="Auch B."/>
            <person name="Kono T."/>
            <person name="Mallez S."/>
            <person name="Becker A."/>
            <person name="Gohl D.M."/>
            <person name="Silverstein K.A.T."/>
            <person name="Koren S."/>
            <person name="Bechman K.B."/>
            <person name="Herman A."/>
            <person name="Abrahante J.E."/>
            <person name="Garbe J."/>
        </authorList>
    </citation>
    <scope>NUCLEOTIDE SEQUENCE</scope>
    <source>
        <strain evidence="2">Duluth1</strain>
        <tissue evidence="2">Whole animal</tissue>
    </source>
</reference>
<gene>
    <name evidence="2" type="ORF">DPMN_078886</name>
</gene>
<accession>A0A9D3YS30</accession>
<proteinExistence type="predicted"/>
<protein>
    <submittedName>
        <fullName evidence="2">Uncharacterized protein</fullName>
    </submittedName>
</protein>
<name>A0A9D3YS30_DREPO</name>
<feature type="compositionally biased region" description="Basic and acidic residues" evidence="1">
    <location>
        <begin position="12"/>
        <end position="24"/>
    </location>
</feature>
<organism evidence="2 3">
    <name type="scientific">Dreissena polymorpha</name>
    <name type="common">Zebra mussel</name>
    <name type="synonym">Mytilus polymorpha</name>
    <dbReference type="NCBI Taxonomy" id="45954"/>
    <lineage>
        <taxon>Eukaryota</taxon>
        <taxon>Metazoa</taxon>
        <taxon>Spiralia</taxon>
        <taxon>Lophotrochozoa</taxon>
        <taxon>Mollusca</taxon>
        <taxon>Bivalvia</taxon>
        <taxon>Autobranchia</taxon>
        <taxon>Heteroconchia</taxon>
        <taxon>Euheterodonta</taxon>
        <taxon>Imparidentia</taxon>
        <taxon>Neoheterodontei</taxon>
        <taxon>Myida</taxon>
        <taxon>Dreissenoidea</taxon>
        <taxon>Dreissenidae</taxon>
        <taxon>Dreissena</taxon>
    </lineage>
</organism>
<comment type="caution">
    <text evidence="2">The sequence shown here is derived from an EMBL/GenBank/DDBJ whole genome shotgun (WGS) entry which is preliminary data.</text>
</comment>
<dbReference type="AlphaFoldDB" id="A0A9D3YS30"/>
<evidence type="ECO:0000313" key="3">
    <source>
        <dbReference type="Proteomes" id="UP000828390"/>
    </source>
</evidence>
<dbReference type="Proteomes" id="UP000828390">
    <property type="component" value="Unassembled WGS sequence"/>
</dbReference>
<evidence type="ECO:0000313" key="2">
    <source>
        <dbReference type="EMBL" id="KAH3703839.1"/>
    </source>
</evidence>
<evidence type="ECO:0000256" key="1">
    <source>
        <dbReference type="SAM" id="MobiDB-lite"/>
    </source>
</evidence>
<reference evidence="2" key="1">
    <citation type="journal article" date="2019" name="bioRxiv">
        <title>The Genome of the Zebra Mussel, Dreissena polymorpha: A Resource for Invasive Species Research.</title>
        <authorList>
            <person name="McCartney M.A."/>
            <person name="Auch B."/>
            <person name="Kono T."/>
            <person name="Mallez S."/>
            <person name="Zhang Y."/>
            <person name="Obille A."/>
            <person name="Becker A."/>
            <person name="Abrahante J.E."/>
            <person name="Garbe J."/>
            <person name="Badalamenti J.P."/>
            <person name="Herman A."/>
            <person name="Mangelson H."/>
            <person name="Liachko I."/>
            <person name="Sullivan S."/>
            <person name="Sone E.D."/>
            <person name="Koren S."/>
            <person name="Silverstein K.A.T."/>
            <person name="Beckman K.B."/>
            <person name="Gohl D.M."/>
        </authorList>
    </citation>
    <scope>NUCLEOTIDE SEQUENCE</scope>
    <source>
        <strain evidence="2">Duluth1</strain>
        <tissue evidence="2">Whole animal</tissue>
    </source>
</reference>
<keyword evidence="3" id="KW-1185">Reference proteome</keyword>
<dbReference type="EMBL" id="JAIWYP010000015">
    <property type="protein sequence ID" value="KAH3703839.1"/>
    <property type="molecule type" value="Genomic_DNA"/>
</dbReference>
<sequence length="55" mass="5886">MADGKITVKQTPGKEKVNVSEKKNGPLKPVPETLDTSQGQVSAYQESANVEMLAI</sequence>
<feature type="region of interest" description="Disordered" evidence="1">
    <location>
        <begin position="1"/>
        <end position="40"/>
    </location>
</feature>